<sequence length="182" mass="19493">MVRGSSGKVMDVNILKVVEEGVIDKGSVQPSPDSPQGPNPSPWALMVFSGGVVQDYCHVAVGVGFEELVGLRSGRGGRFGLREGVEWVEGRELFSEVEGRVGWGMAMECVGAEGKEMAVDGLALVGLGIFGAWVVPGDALALLAEFGDFFIDGSEEKRLVTVLNNKFVDLWLRNINFNTNSC</sequence>
<gene>
    <name evidence="1" type="ORF">CCAM_LOCUS40352</name>
</gene>
<accession>A0A484NDH6</accession>
<dbReference type="EMBL" id="OOIL02006606">
    <property type="protein sequence ID" value="VFQ98576.1"/>
    <property type="molecule type" value="Genomic_DNA"/>
</dbReference>
<proteinExistence type="predicted"/>
<dbReference type="AlphaFoldDB" id="A0A484NDH6"/>
<name>A0A484NDH6_9ASTE</name>
<keyword evidence="2" id="KW-1185">Reference proteome</keyword>
<evidence type="ECO:0000313" key="2">
    <source>
        <dbReference type="Proteomes" id="UP000595140"/>
    </source>
</evidence>
<protein>
    <submittedName>
        <fullName evidence="1">Uncharacterized protein</fullName>
    </submittedName>
</protein>
<reference evidence="1 2" key="1">
    <citation type="submission" date="2018-04" db="EMBL/GenBank/DDBJ databases">
        <authorList>
            <person name="Vogel A."/>
        </authorList>
    </citation>
    <scope>NUCLEOTIDE SEQUENCE [LARGE SCALE GENOMIC DNA]</scope>
</reference>
<dbReference type="Proteomes" id="UP000595140">
    <property type="component" value="Unassembled WGS sequence"/>
</dbReference>
<evidence type="ECO:0000313" key="1">
    <source>
        <dbReference type="EMBL" id="VFQ98576.1"/>
    </source>
</evidence>
<organism evidence="1 2">
    <name type="scientific">Cuscuta campestris</name>
    <dbReference type="NCBI Taxonomy" id="132261"/>
    <lineage>
        <taxon>Eukaryota</taxon>
        <taxon>Viridiplantae</taxon>
        <taxon>Streptophyta</taxon>
        <taxon>Embryophyta</taxon>
        <taxon>Tracheophyta</taxon>
        <taxon>Spermatophyta</taxon>
        <taxon>Magnoliopsida</taxon>
        <taxon>eudicotyledons</taxon>
        <taxon>Gunneridae</taxon>
        <taxon>Pentapetalae</taxon>
        <taxon>asterids</taxon>
        <taxon>lamiids</taxon>
        <taxon>Solanales</taxon>
        <taxon>Convolvulaceae</taxon>
        <taxon>Cuscuteae</taxon>
        <taxon>Cuscuta</taxon>
        <taxon>Cuscuta subgen. Grammica</taxon>
        <taxon>Cuscuta sect. Cleistogrammica</taxon>
    </lineage>
</organism>